<feature type="modified residue" description="4-aspartylphosphate" evidence="3">
    <location>
        <position position="59"/>
    </location>
</feature>
<dbReference type="PANTHER" id="PTHR37299:SF1">
    <property type="entry name" value="STAGE 0 SPORULATION PROTEIN A HOMOLOG"/>
    <property type="match status" value="1"/>
</dbReference>
<evidence type="ECO:0000259" key="4">
    <source>
        <dbReference type="PROSITE" id="PS50110"/>
    </source>
</evidence>
<accession>A0A4P6M2Z7</accession>
<reference evidence="5 6" key="1">
    <citation type="submission" date="2019-01" db="EMBL/GenBank/DDBJ databases">
        <title>PMF-metabolizing Aryl O-demethylase.</title>
        <authorList>
            <person name="Kim M."/>
        </authorList>
    </citation>
    <scope>NUCLEOTIDE SEQUENCE [LARGE SCALE GENOMIC DNA]</scope>
    <source>
        <strain evidence="5 6">PMF1</strain>
    </source>
</reference>
<dbReference type="Gene3D" id="3.40.50.2300">
    <property type="match status" value="1"/>
</dbReference>
<name>A0A4P6M2Z7_9FIRM</name>
<gene>
    <name evidence="5" type="primary">lytR_2</name>
    <name evidence="5" type="ORF">PMF13cell1_03396</name>
</gene>
<dbReference type="InterPro" id="IPR011006">
    <property type="entry name" value="CheY-like_superfamily"/>
</dbReference>
<dbReference type="RefSeq" id="WP_130181462.1">
    <property type="nucleotide sequence ID" value="NZ_CP035945.1"/>
</dbReference>
<keyword evidence="3" id="KW-0597">Phosphoprotein</keyword>
<dbReference type="InterPro" id="IPR046947">
    <property type="entry name" value="LytR-like"/>
</dbReference>
<dbReference type="EMBL" id="CP035945">
    <property type="protein sequence ID" value="QBE97833.1"/>
    <property type="molecule type" value="Genomic_DNA"/>
</dbReference>
<dbReference type="AlphaFoldDB" id="A0A4P6M2Z7"/>
<dbReference type="SMART" id="SM00850">
    <property type="entry name" value="LytTR"/>
    <property type="match status" value="1"/>
</dbReference>
<evidence type="ECO:0000313" key="6">
    <source>
        <dbReference type="Proteomes" id="UP000289794"/>
    </source>
</evidence>
<dbReference type="PANTHER" id="PTHR37299">
    <property type="entry name" value="TRANSCRIPTIONAL REGULATOR-RELATED"/>
    <property type="match status" value="1"/>
</dbReference>
<feature type="domain" description="Response regulatory" evidence="4">
    <location>
        <begin position="2"/>
        <end position="122"/>
    </location>
</feature>
<dbReference type="Proteomes" id="UP000289794">
    <property type="component" value="Chromosome"/>
</dbReference>
<evidence type="ECO:0000313" key="5">
    <source>
        <dbReference type="EMBL" id="QBE97833.1"/>
    </source>
</evidence>
<evidence type="ECO:0000256" key="1">
    <source>
        <dbReference type="ARBA" id="ARBA00018672"/>
    </source>
</evidence>
<dbReference type="SUPFAM" id="SSF52172">
    <property type="entry name" value="CheY-like"/>
    <property type="match status" value="1"/>
</dbReference>
<proteinExistence type="predicted"/>
<dbReference type="Pfam" id="PF04397">
    <property type="entry name" value="LytTR"/>
    <property type="match status" value="1"/>
</dbReference>
<dbReference type="GO" id="GO:0003677">
    <property type="term" value="F:DNA binding"/>
    <property type="evidence" value="ECO:0007669"/>
    <property type="project" value="InterPro"/>
</dbReference>
<dbReference type="GO" id="GO:0000156">
    <property type="term" value="F:phosphorelay response regulator activity"/>
    <property type="evidence" value="ECO:0007669"/>
    <property type="project" value="InterPro"/>
</dbReference>
<evidence type="ECO:0000256" key="3">
    <source>
        <dbReference type="PROSITE-ProRule" id="PRU00169"/>
    </source>
</evidence>
<comment type="function">
    <text evidence="2">May play the central regulatory role in sporulation. It may be an element of the effector pathway responsible for the activation of sporulation genes in response to nutritional stress. Spo0A may act in concert with spo0H (a sigma factor) to control the expression of some genes that are critical to the sporulation process.</text>
</comment>
<dbReference type="PROSITE" id="PS50110">
    <property type="entry name" value="RESPONSE_REGULATORY"/>
    <property type="match status" value="1"/>
</dbReference>
<protein>
    <recommendedName>
        <fullName evidence="1">Stage 0 sporulation protein A homolog</fullName>
    </recommendedName>
</protein>
<evidence type="ECO:0000256" key="2">
    <source>
        <dbReference type="ARBA" id="ARBA00024867"/>
    </source>
</evidence>
<organism evidence="5 6">
    <name type="scientific">Blautia producta</name>
    <dbReference type="NCBI Taxonomy" id="33035"/>
    <lineage>
        <taxon>Bacteria</taxon>
        <taxon>Bacillati</taxon>
        <taxon>Bacillota</taxon>
        <taxon>Clostridia</taxon>
        <taxon>Lachnospirales</taxon>
        <taxon>Lachnospiraceae</taxon>
        <taxon>Blautia</taxon>
    </lineage>
</organism>
<dbReference type="InterPro" id="IPR007492">
    <property type="entry name" value="LytTR_DNA-bd_dom"/>
</dbReference>
<dbReference type="SMART" id="SM00448">
    <property type="entry name" value="REC"/>
    <property type="match status" value="1"/>
</dbReference>
<dbReference type="KEGG" id="bpro:PMF13cell1_03396"/>
<dbReference type="Pfam" id="PF00072">
    <property type="entry name" value="Response_reg"/>
    <property type="match status" value="1"/>
</dbReference>
<dbReference type="Gene3D" id="2.40.50.1020">
    <property type="entry name" value="LytTr DNA-binding domain"/>
    <property type="match status" value="1"/>
</dbReference>
<sequence>MRFAIVDDLAFCREEIKKNLFRYIGENFAGEHPQIDEFDSGELFLENFSPETYDMIFIDQYMNGISGIDTAKKIRESDNLVALVFITTSRDHALDSYEVRASGYLVKPYKFKDFSRTMELVNMIKLRNARFISIGGRKILLREILWCDRDEHYVQIHTDRQGILRLRLSFAELEQLLLPYIQFLSCYRGCMVNMDRAVKIHNLNFIMDTGEAVPFRKRDRGNIEKQFNSYLFQREREEWLF</sequence>
<dbReference type="InterPro" id="IPR001789">
    <property type="entry name" value="Sig_transdc_resp-reg_receiver"/>
</dbReference>